<dbReference type="GO" id="GO:0052689">
    <property type="term" value="F:carboxylic ester hydrolase activity"/>
    <property type="evidence" value="ECO:0007669"/>
    <property type="project" value="UniProtKB-KW"/>
</dbReference>
<dbReference type="InterPro" id="IPR054579">
    <property type="entry name" value="GCE-like_dom"/>
</dbReference>
<protein>
    <submittedName>
        <fullName evidence="6">Acetylxylan esterase</fullName>
    </submittedName>
</protein>
<dbReference type="Gene3D" id="3.40.50.1820">
    <property type="entry name" value="alpha/beta hydrolase"/>
    <property type="match status" value="1"/>
</dbReference>
<feature type="signal peptide" evidence="4">
    <location>
        <begin position="1"/>
        <end position="25"/>
    </location>
</feature>
<evidence type="ECO:0000256" key="1">
    <source>
        <dbReference type="ARBA" id="ARBA00022487"/>
    </source>
</evidence>
<keyword evidence="1" id="KW-0719">Serine esterase</keyword>
<evidence type="ECO:0000259" key="5">
    <source>
        <dbReference type="Pfam" id="PF22244"/>
    </source>
</evidence>
<dbReference type="Proteomes" id="UP000613582">
    <property type="component" value="Unassembled WGS sequence"/>
</dbReference>
<keyword evidence="3" id="KW-0378">Hydrolase</keyword>
<feature type="domain" description="4-O-methyl-glucuronoyl methylesterase-like" evidence="5">
    <location>
        <begin position="247"/>
        <end position="402"/>
    </location>
</feature>
<sequence length="452" mass="48792">MKTLIHLALAIVAVAALVAAPGAKAQDDAPVELTAEEDHRRMLDLLGLEALRPGRNGMDPEADNYANYDEATSNPYPDLPPLMITDAGDTVTTPAIWEDVRRPELIDLFSSEIYGYAPEATPSVTWEVVSEHEEMVAGVPAIIRDYAGRVDNRAWPAIDVTIDMTLTLPADADGPVPAIVSFVFRFPADFQPPAGWEPPSPSATERILSRGWAHAELVPTTVQADNGAGLTSGIIGLVNKGQPRDADDWGALRAWAWGASRVLDAFETMDEIDASRVAIEGLSRYGKAALVTMAYDERFAAAFSGSSGEAGASLYRRDNGEVLENVASSGEYHWMAGNFLRYAADPLGWDDLPIDAHSLVALSAPRPLFVGTGKAEEGDAWVDPVGIFMATKAASPAWELYGAGSMPDIDFPGEKVEVGEGAIVFRQQEGGHSNHLNWESFLDFAEREWIAR</sequence>
<dbReference type="AlphaFoldDB" id="A0A8J2Y495"/>
<accession>A0A8J2Y495</accession>
<dbReference type="SUPFAM" id="SSF53474">
    <property type="entry name" value="alpha/beta-Hydrolases"/>
    <property type="match status" value="1"/>
</dbReference>
<dbReference type="EMBL" id="BMGH01000001">
    <property type="protein sequence ID" value="GGD16547.1"/>
    <property type="molecule type" value="Genomic_DNA"/>
</dbReference>
<feature type="chain" id="PRO_5035317628" evidence="4">
    <location>
        <begin position="26"/>
        <end position="452"/>
    </location>
</feature>
<name>A0A8J2Y495_9PROT</name>
<dbReference type="Pfam" id="PF22244">
    <property type="entry name" value="GCE_fung"/>
    <property type="match status" value="1"/>
</dbReference>
<reference evidence="6" key="2">
    <citation type="submission" date="2020-09" db="EMBL/GenBank/DDBJ databases">
        <authorList>
            <person name="Sun Q."/>
            <person name="Zhou Y."/>
        </authorList>
    </citation>
    <scope>NUCLEOTIDE SEQUENCE</scope>
    <source>
        <strain evidence="6">CGMCC 1.12921</strain>
    </source>
</reference>
<keyword evidence="2 4" id="KW-0732">Signal</keyword>
<organism evidence="6 7">
    <name type="scientific">Aquisalinus flavus</name>
    <dbReference type="NCBI Taxonomy" id="1526572"/>
    <lineage>
        <taxon>Bacteria</taxon>
        <taxon>Pseudomonadati</taxon>
        <taxon>Pseudomonadota</taxon>
        <taxon>Alphaproteobacteria</taxon>
        <taxon>Parvularculales</taxon>
        <taxon>Parvularculaceae</taxon>
        <taxon>Aquisalinus</taxon>
    </lineage>
</organism>
<reference evidence="6" key="1">
    <citation type="journal article" date="2014" name="Int. J. Syst. Evol. Microbiol.">
        <title>Complete genome sequence of Corynebacterium casei LMG S-19264T (=DSM 44701T), isolated from a smear-ripened cheese.</title>
        <authorList>
            <consortium name="US DOE Joint Genome Institute (JGI-PGF)"/>
            <person name="Walter F."/>
            <person name="Albersmeier A."/>
            <person name="Kalinowski J."/>
            <person name="Ruckert C."/>
        </authorList>
    </citation>
    <scope>NUCLEOTIDE SEQUENCE</scope>
    <source>
        <strain evidence="6">CGMCC 1.12921</strain>
    </source>
</reference>
<proteinExistence type="predicted"/>
<dbReference type="InterPro" id="IPR029058">
    <property type="entry name" value="AB_hydrolase_fold"/>
</dbReference>
<evidence type="ECO:0000256" key="2">
    <source>
        <dbReference type="ARBA" id="ARBA00022729"/>
    </source>
</evidence>
<keyword evidence="7" id="KW-1185">Reference proteome</keyword>
<evidence type="ECO:0000256" key="3">
    <source>
        <dbReference type="ARBA" id="ARBA00022801"/>
    </source>
</evidence>
<evidence type="ECO:0000256" key="4">
    <source>
        <dbReference type="SAM" id="SignalP"/>
    </source>
</evidence>
<evidence type="ECO:0000313" key="7">
    <source>
        <dbReference type="Proteomes" id="UP000613582"/>
    </source>
</evidence>
<gene>
    <name evidence="6" type="ORF">GCM10011342_26660</name>
</gene>
<evidence type="ECO:0000313" key="6">
    <source>
        <dbReference type="EMBL" id="GGD16547.1"/>
    </source>
</evidence>
<comment type="caution">
    <text evidence="6">The sequence shown here is derived from an EMBL/GenBank/DDBJ whole genome shotgun (WGS) entry which is preliminary data.</text>
</comment>